<feature type="region of interest" description="Disordered" evidence="4">
    <location>
        <begin position="879"/>
        <end position="907"/>
    </location>
</feature>
<dbReference type="AlphaFoldDB" id="A0AA85IU86"/>
<evidence type="ECO:0000313" key="6">
    <source>
        <dbReference type="Proteomes" id="UP000050795"/>
    </source>
</evidence>
<dbReference type="SMART" id="SM00369">
    <property type="entry name" value="LRR_TYP"/>
    <property type="match status" value="2"/>
</dbReference>
<keyword evidence="6" id="KW-1185">Reference proteome</keyword>
<dbReference type="InterPro" id="IPR032675">
    <property type="entry name" value="LRR_dom_sf"/>
</dbReference>
<name>A0AA85IU86_TRIRE</name>
<protein>
    <submittedName>
        <fullName evidence="7 8">Ig-like domain-containing protein</fullName>
    </submittedName>
</protein>
<feature type="compositionally biased region" description="Basic and acidic residues" evidence="4">
    <location>
        <begin position="964"/>
        <end position="973"/>
    </location>
</feature>
<keyword evidence="2" id="KW-0732">Signal</keyword>
<dbReference type="PANTHER" id="PTHR45842:SF25">
    <property type="entry name" value="CARBOXYPEPTIDASE N SUBUNIT 2-LIKE"/>
    <property type="match status" value="1"/>
</dbReference>
<dbReference type="InterPro" id="IPR007110">
    <property type="entry name" value="Ig-like_dom"/>
</dbReference>
<evidence type="ECO:0000256" key="4">
    <source>
        <dbReference type="SAM" id="MobiDB-lite"/>
    </source>
</evidence>
<feature type="compositionally biased region" description="Polar residues" evidence="4">
    <location>
        <begin position="886"/>
        <end position="907"/>
    </location>
</feature>
<evidence type="ECO:0000259" key="5">
    <source>
        <dbReference type="PROSITE" id="PS50835"/>
    </source>
</evidence>
<dbReference type="InterPro" id="IPR050467">
    <property type="entry name" value="LRFN"/>
</dbReference>
<evidence type="ECO:0000256" key="2">
    <source>
        <dbReference type="ARBA" id="ARBA00022729"/>
    </source>
</evidence>
<evidence type="ECO:0000256" key="1">
    <source>
        <dbReference type="ARBA" id="ARBA00022614"/>
    </source>
</evidence>
<dbReference type="PROSITE" id="PS50835">
    <property type="entry name" value="IG_LIKE"/>
    <property type="match status" value="1"/>
</dbReference>
<feature type="region of interest" description="Disordered" evidence="4">
    <location>
        <begin position="955"/>
        <end position="980"/>
    </location>
</feature>
<dbReference type="InterPro" id="IPR001611">
    <property type="entry name" value="Leu-rich_rpt"/>
</dbReference>
<accession>A0AA85IU86</accession>
<dbReference type="WBParaSite" id="TREG1_108450.1">
    <property type="protein sequence ID" value="TREG1_108450.1"/>
    <property type="gene ID" value="TREG1_108450"/>
</dbReference>
<evidence type="ECO:0000256" key="3">
    <source>
        <dbReference type="ARBA" id="ARBA00022737"/>
    </source>
</evidence>
<dbReference type="WBParaSite" id="TREG1_108450.2">
    <property type="protein sequence ID" value="TREG1_108450.2"/>
    <property type="gene ID" value="TREG1_108450"/>
</dbReference>
<sequence length="980" mass="108358">MKSKSLQNFPQLPSTVYLSLLRLLLLLSIIGSSFVNACLQLTENDRPVLFCQSAIPALPIPKNEIPAKVAKLTISGMSALGQHNGILTRDNLTGLETLTYLQISNFNLREIDTHTFSAMEHLRILDLSKNSIVTLRPEAFAGPSLKLLSLTDNKGIHFDKSSFHAARVFHLAARNCDLTSVDYETIAEAKPKQLSLSDNKLTWLDPQFAELVIDSSKLKSYHSSGRLSSSTHSPILGYLDLSNNPLNCNCQLVWLSRLSESQSYDAYQYINSKELTNSNNNNNNNDLQMDAADWPVSPSESSIRIMQHMNMTCAQPASLAGKRLPRSWEYFCPLPSITGIEINLLTPSADLAQLTCIGQGRPTPSLAWTYKIHGQKVQQILDASIKQTFNDQYVLQSVDKSLSLDALKNNNYNNNNKLIERKLALNVSLNSVNIKNFTCTIWNNDKGPPSTSLLTGDSSSSASLDSISDKLKPTSLIVPTSDNSNNNQPDRLQHYRIHEVTVRVSGPLRSAEFISPGMISGSSAVSNTQPQQQQQQKVSKVENDVNSPSTMTTTSQMVTNSLQEGKQDTYSYLFIKRFTLLELLGAVVGTFISTLALLYLATNCLSWFCQINNQLSVKSMRKSTNLRSNSGKWFSWMHHNPNNNNNHNNNLLLSGGNRQAMMNHTTLSHHSSQNGNGLDAKLLQHADINETTGTTFADMGLTSTIGSPLASQFSSTTISTRRPNIPQALLLTSVPTPRLEANSTPPPNPAYWPMPEYTYSGAGSHEYDVPRPLEAFTSERCCLKSGMPENITLNPSTAQSFLNLAAQSLFPMNGGTQQINRNDLGSIGGKPNGSIFQTSATIPPLTMQWTTQTINPMMNKTLTINPVLAWQSNLMNSQNNSSSLLGTTPPSDKQTHASNYTNQPSTQSILYTSDYPTYLQTRPYPHHKEHQQQQLLEQLMTNSARNYPVESFTTTSVDILPPHDLPRKSDNKIHMNGSES</sequence>
<dbReference type="SUPFAM" id="SSF52058">
    <property type="entry name" value="L domain-like"/>
    <property type="match status" value="1"/>
</dbReference>
<reference evidence="6" key="1">
    <citation type="submission" date="2022-06" db="EMBL/GenBank/DDBJ databases">
        <authorList>
            <person name="Berger JAMES D."/>
            <person name="Berger JAMES D."/>
        </authorList>
    </citation>
    <scope>NUCLEOTIDE SEQUENCE [LARGE SCALE GENOMIC DNA]</scope>
</reference>
<keyword evidence="3" id="KW-0677">Repeat</keyword>
<dbReference type="Gene3D" id="3.80.10.10">
    <property type="entry name" value="Ribonuclease Inhibitor"/>
    <property type="match status" value="1"/>
</dbReference>
<dbReference type="PANTHER" id="PTHR45842">
    <property type="entry name" value="SYNAPTIC ADHESION-LIKE MOLECULE SALM"/>
    <property type="match status" value="1"/>
</dbReference>
<evidence type="ECO:0000313" key="8">
    <source>
        <dbReference type="WBParaSite" id="TREG1_108450.2"/>
    </source>
</evidence>
<dbReference type="Proteomes" id="UP000050795">
    <property type="component" value="Unassembled WGS sequence"/>
</dbReference>
<evidence type="ECO:0000313" key="7">
    <source>
        <dbReference type="WBParaSite" id="TREG1_108450.1"/>
    </source>
</evidence>
<feature type="region of interest" description="Disordered" evidence="4">
    <location>
        <begin position="522"/>
        <end position="552"/>
    </location>
</feature>
<proteinExistence type="predicted"/>
<organism evidence="6 8">
    <name type="scientific">Trichobilharzia regenti</name>
    <name type="common">Nasal bird schistosome</name>
    <dbReference type="NCBI Taxonomy" id="157069"/>
    <lineage>
        <taxon>Eukaryota</taxon>
        <taxon>Metazoa</taxon>
        <taxon>Spiralia</taxon>
        <taxon>Lophotrochozoa</taxon>
        <taxon>Platyhelminthes</taxon>
        <taxon>Trematoda</taxon>
        <taxon>Digenea</taxon>
        <taxon>Strigeidida</taxon>
        <taxon>Schistosomatoidea</taxon>
        <taxon>Schistosomatidae</taxon>
        <taxon>Trichobilharzia</taxon>
    </lineage>
</organism>
<keyword evidence="1" id="KW-0433">Leucine-rich repeat</keyword>
<reference evidence="7 8" key="2">
    <citation type="submission" date="2023-11" db="UniProtKB">
        <authorList>
            <consortium name="WormBaseParasite"/>
        </authorList>
    </citation>
    <scope>IDENTIFICATION</scope>
</reference>
<feature type="domain" description="Ig-like" evidence="5">
    <location>
        <begin position="335"/>
        <end position="455"/>
    </location>
</feature>
<dbReference type="Pfam" id="PF13855">
    <property type="entry name" value="LRR_8"/>
    <property type="match status" value="1"/>
</dbReference>
<dbReference type="InterPro" id="IPR003591">
    <property type="entry name" value="Leu-rich_rpt_typical-subtyp"/>
</dbReference>